<evidence type="ECO:0000259" key="11">
    <source>
        <dbReference type="Pfam" id="PF00593"/>
    </source>
</evidence>
<evidence type="ECO:0000256" key="3">
    <source>
        <dbReference type="ARBA" id="ARBA00022452"/>
    </source>
</evidence>
<dbReference type="InterPro" id="IPR012910">
    <property type="entry name" value="Plug_dom"/>
</dbReference>
<evidence type="ECO:0000256" key="7">
    <source>
        <dbReference type="ARBA" id="ARBA00023237"/>
    </source>
</evidence>
<evidence type="ECO:0000256" key="8">
    <source>
        <dbReference type="PROSITE-ProRule" id="PRU01360"/>
    </source>
</evidence>
<dbReference type="InterPro" id="IPR039426">
    <property type="entry name" value="TonB-dep_rcpt-like"/>
</dbReference>
<feature type="domain" description="TonB-dependent receptor-like beta-barrel" evidence="11">
    <location>
        <begin position="429"/>
        <end position="859"/>
    </location>
</feature>
<dbReference type="RefSeq" id="WP_039481636.1">
    <property type="nucleotide sequence ID" value="NZ_JSYN01000035.1"/>
</dbReference>
<feature type="signal peptide" evidence="10">
    <location>
        <begin position="1"/>
        <end position="19"/>
    </location>
</feature>
<organism evidence="13 14">
    <name type="scientific">Pedobacter kyungheensis</name>
    <dbReference type="NCBI Taxonomy" id="1069985"/>
    <lineage>
        <taxon>Bacteria</taxon>
        <taxon>Pseudomonadati</taxon>
        <taxon>Bacteroidota</taxon>
        <taxon>Sphingobacteriia</taxon>
        <taxon>Sphingobacteriales</taxon>
        <taxon>Sphingobacteriaceae</taxon>
        <taxon>Pedobacter</taxon>
    </lineage>
</organism>
<evidence type="ECO:0000256" key="5">
    <source>
        <dbReference type="ARBA" id="ARBA00023077"/>
    </source>
</evidence>
<name>A0A0C1D2I5_9SPHI</name>
<evidence type="ECO:0000256" key="2">
    <source>
        <dbReference type="ARBA" id="ARBA00022448"/>
    </source>
</evidence>
<accession>A0A0C1D2I5</accession>
<evidence type="ECO:0000313" key="14">
    <source>
        <dbReference type="Proteomes" id="UP000031246"/>
    </source>
</evidence>
<keyword evidence="14" id="KW-1185">Reference proteome</keyword>
<keyword evidence="3 8" id="KW-1134">Transmembrane beta strand</keyword>
<dbReference type="Proteomes" id="UP000031246">
    <property type="component" value="Unassembled WGS sequence"/>
</dbReference>
<dbReference type="SUPFAM" id="SSF56935">
    <property type="entry name" value="Porins"/>
    <property type="match status" value="1"/>
</dbReference>
<dbReference type="InterPro" id="IPR000531">
    <property type="entry name" value="Beta-barrel_TonB"/>
</dbReference>
<comment type="similarity">
    <text evidence="8 9">Belongs to the TonB-dependent receptor family.</text>
</comment>
<dbReference type="Gene3D" id="2.40.170.20">
    <property type="entry name" value="TonB-dependent receptor, beta-barrel domain"/>
    <property type="match status" value="1"/>
</dbReference>
<dbReference type="InterPro" id="IPR008969">
    <property type="entry name" value="CarboxyPept-like_regulatory"/>
</dbReference>
<dbReference type="EMBL" id="JSYN01000035">
    <property type="protein sequence ID" value="KIA91091.1"/>
    <property type="molecule type" value="Genomic_DNA"/>
</dbReference>
<dbReference type="GO" id="GO:0009279">
    <property type="term" value="C:cell outer membrane"/>
    <property type="evidence" value="ECO:0007669"/>
    <property type="project" value="UniProtKB-SubCell"/>
</dbReference>
<keyword evidence="4 8" id="KW-0812">Transmembrane</keyword>
<evidence type="ECO:0000313" key="13">
    <source>
        <dbReference type="EMBL" id="KIA91091.1"/>
    </source>
</evidence>
<dbReference type="PROSITE" id="PS52016">
    <property type="entry name" value="TONB_DEPENDENT_REC_3"/>
    <property type="match status" value="1"/>
</dbReference>
<reference evidence="13 14" key="1">
    <citation type="submission" date="2014-10" db="EMBL/GenBank/DDBJ databases">
        <title>Pedobacter Kyungheensis.</title>
        <authorList>
            <person name="Anderson B.M."/>
            <person name="Newman J.D."/>
        </authorList>
    </citation>
    <scope>NUCLEOTIDE SEQUENCE [LARGE SCALE GENOMIC DNA]</scope>
    <source>
        <strain evidence="13 14">KACC 16221</strain>
    </source>
</reference>
<dbReference type="FunFam" id="2.170.130.10:FF:000008">
    <property type="entry name" value="SusC/RagA family TonB-linked outer membrane protein"/>
    <property type="match status" value="1"/>
</dbReference>
<feature type="domain" description="TonB-dependent receptor plug" evidence="12">
    <location>
        <begin position="115"/>
        <end position="221"/>
    </location>
</feature>
<evidence type="ECO:0000256" key="6">
    <source>
        <dbReference type="ARBA" id="ARBA00023136"/>
    </source>
</evidence>
<dbReference type="InterPro" id="IPR023997">
    <property type="entry name" value="TonB-dep_OMP_SusC/RagA_CS"/>
</dbReference>
<protein>
    <submittedName>
        <fullName evidence="13">TonB-dependent receptor</fullName>
    </submittedName>
</protein>
<keyword evidence="7 8" id="KW-0998">Cell outer membrane</keyword>
<proteinExistence type="inferred from homology"/>
<dbReference type="InterPro" id="IPR037066">
    <property type="entry name" value="Plug_dom_sf"/>
</dbReference>
<dbReference type="Gene3D" id="2.60.40.1120">
    <property type="entry name" value="Carboxypeptidase-like, regulatory domain"/>
    <property type="match status" value="1"/>
</dbReference>
<sequence>MKRIIILIGLLCFFKGLQAQNVVTVKGVVRDGTNQPIPGATITEKGTKNVTVSSNSGAYQISVKTDAVLVFSYLGTKTVEQKINGRTTIDAKLQDDVNNLNDVVVIGYGQTVQRKDLTGAISSLKGAEIAKTPVANVAQALQGRMAGVQVTMPSGDPGSTPQIKIRGGSSITQSNEPLYVVDGVPQTDGLAFLDPTDIESVDVMKDAASTAVYGARGANGVILITTKQSKGGKTTISYDGYVGVQKAPKFLPVLSPYEYMLYIYENSTRDATRAQKFLSTFGTFESLAANYGNREGINWQDEIFGGTASSQYHKISVNGGSGDTKYNLFYSRNVNDGLMLKSGANRDIAKLTVTNTPGKKVKLNGIVNYSNQKIYGSGGTQEGGNARLSMLQTLLQYRPVNLPNVSDIGLIDDVLDPLDDPGNPAFQSPIVTVNTRLRDQRIRSLNASATARYAISNKFTYNGLVGFTNTSRVDKTFNDSESITAIRNKGASGGIATTFNNRFNYNNTLTYSDVYGKDHKFDITVGQEYIYNYSESVNAGATNFPNVNSGWYNLGLGTVAAFPSSYAEEDKLLSFFTRANYSYKGRYILAATLRADGSSKFGEENRWGYFPSGSFAWKVTEEQFMKSLNFLSDLKLRASYGTSGNNRIANYAALGIFTSGQYASNNSILPTVFQNSLANPSLKWEAVKATNIGLDIGLLKQRIALTVDWFDNRSKDLLYNTRIPASAGFTRQFQNIGSTSSRGVEFTLNTVNIKKSDFNWSTNFNITFNKTKVLKLSDGENSLITSSYNNSYQDYILQVGQPVGTMFGYQQDGLYQVSDFNYDATAKTYSLKPGVVQDALAVQPGYIKFKDLNGDGKITDADRTIIGNANPKFSGGINNTFAYKGFDLSIFLNFTQGNKIFNANVKNNLAIASDFSNNLAFQADRWRTINAAGQVVTDPAELTALNQGKNSVASILGNTSGRMYDSVIEDGSFLRISNVNLGYTFPKRWLEKVKIANARIYVTAYNLHVFTKYSGYDPEVSVIDNALTPGVDFSAYPRPRSFVAGINISL</sequence>
<evidence type="ECO:0000256" key="1">
    <source>
        <dbReference type="ARBA" id="ARBA00004571"/>
    </source>
</evidence>
<evidence type="ECO:0000256" key="4">
    <source>
        <dbReference type="ARBA" id="ARBA00022692"/>
    </source>
</evidence>
<comment type="caution">
    <text evidence="13">The sequence shown here is derived from an EMBL/GenBank/DDBJ whole genome shotgun (WGS) entry which is preliminary data.</text>
</comment>
<gene>
    <name evidence="13" type="ORF">OC25_23455</name>
</gene>
<dbReference type="SUPFAM" id="SSF49464">
    <property type="entry name" value="Carboxypeptidase regulatory domain-like"/>
    <property type="match status" value="1"/>
</dbReference>
<dbReference type="InterPro" id="IPR023996">
    <property type="entry name" value="TonB-dep_OMP_SusC/RagA"/>
</dbReference>
<dbReference type="Pfam" id="PF07715">
    <property type="entry name" value="Plug"/>
    <property type="match status" value="1"/>
</dbReference>
<keyword evidence="2 8" id="KW-0813">Transport</keyword>
<evidence type="ECO:0000256" key="10">
    <source>
        <dbReference type="SAM" id="SignalP"/>
    </source>
</evidence>
<dbReference type="Gene3D" id="2.170.130.10">
    <property type="entry name" value="TonB-dependent receptor, plug domain"/>
    <property type="match status" value="1"/>
</dbReference>
<evidence type="ECO:0000256" key="9">
    <source>
        <dbReference type="RuleBase" id="RU003357"/>
    </source>
</evidence>
<dbReference type="OrthoDB" id="9768177at2"/>
<dbReference type="InterPro" id="IPR036942">
    <property type="entry name" value="Beta-barrel_TonB_sf"/>
</dbReference>
<dbReference type="NCBIfam" id="TIGR04056">
    <property type="entry name" value="OMP_RagA_SusC"/>
    <property type="match status" value="1"/>
</dbReference>
<keyword evidence="10" id="KW-0732">Signal</keyword>
<dbReference type="AlphaFoldDB" id="A0A0C1D2I5"/>
<keyword evidence="6 8" id="KW-0472">Membrane</keyword>
<evidence type="ECO:0000259" key="12">
    <source>
        <dbReference type="Pfam" id="PF07715"/>
    </source>
</evidence>
<dbReference type="NCBIfam" id="TIGR04057">
    <property type="entry name" value="SusC_RagA_signa"/>
    <property type="match status" value="1"/>
</dbReference>
<dbReference type="Pfam" id="PF13715">
    <property type="entry name" value="CarbopepD_reg_2"/>
    <property type="match status" value="1"/>
</dbReference>
<keyword evidence="13" id="KW-0675">Receptor</keyword>
<keyword evidence="5 9" id="KW-0798">TonB box</keyword>
<dbReference type="Pfam" id="PF00593">
    <property type="entry name" value="TonB_dep_Rec_b-barrel"/>
    <property type="match status" value="1"/>
</dbReference>
<feature type="chain" id="PRO_5002143199" evidence="10">
    <location>
        <begin position="20"/>
        <end position="1050"/>
    </location>
</feature>
<comment type="subcellular location">
    <subcellularLocation>
        <location evidence="1 8">Cell outer membrane</location>
        <topology evidence="1 8">Multi-pass membrane protein</topology>
    </subcellularLocation>
</comment>